<dbReference type="EC" id="2.7.4.9" evidence="8"/>
<dbReference type="HAMAP" id="MF_00165">
    <property type="entry name" value="Thymidylate_kinase"/>
    <property type="match status" value="1"/>
</dbReference>
<dbReference type="Gene3D" id="3.40.50.300">
    <property type="entry name" value="P-loop containing nucleotide triphosphate hydrolases"/>
    <property type="match status" value="1"/>
</dbReference>
<dbReference type="GO" id="GO:0004798">
    <property type="term" value="F:dTMP kinase activity"/>
    <property type="evidence" value="ECO:0007669"/>
    <property type="project" value="UniProtKB-UniRule"/>
</dbReference>
<sequence length="206" mass="23226">MYLKEHLMFIAIEGIDTSGKSTQINLLKQTFPNALFTKEPGGTPLGQALREKILDHKLSSHAQFLLFLADRSLHIEEVIKPNSHRLIFSDRSLISGLAYAPCLLQEAIDLHKIHGLLEVIPDLVFVLKLDHTELKKRLDKKTSMDCIEAQGVAFLEHTQKRLLEACQILKLKTYILDASKSPSSIHQSILEKLESLLGSFKHNKLA</sequence>
<evidence type="ECO:0000256" key="4">
    <source>
        <dbReference type="ARBA" id="ARBA00022741"/>
    </source>
</evidence>
<dbReference type="InterPro" id="IPR027417">
    <property type="entry name" value="P-loop_NTPase"/>
</dbReference>
<dbReference type="GO" id="GO:0006233">
    <property type="term" value="P:dTDP biosynthetic process"/>
    <property type="evidence" value="ECO:0007669"/>
    <property type="project" value="InterPro"/>
</dbReference>
<dbReference type="GO" id="GO:0005524">
    <property type="term" value="F:ATP binding"/>
    <property type="evidence" value="ECO:0007669"/>
    <property type="project" value="UniProtKB-UniRule"/>
</dbReference>
<feature type="domain" description="Thymidylate kinase-like" evidence="9">
    <location>
        <begin position="12"/>
        <end position="189"/>
    </location>
</feature>
<organism evidence="10 11">
    <name type="scientific">Helicobacter suis HS5</name>
    <dbReference type="NCBI Taxonomy" id="710394"/>
    <lineage>
        <taxon>Bacteria</taxon>
        <taxon>Pseudomonadati</taxon>
        <taxon>Campylobacterota</taxon>
        <taxon>Epsilonproteobacteria</taxon>
        <taxon>Campylobacterales</taxon>
        <taxon>Helicobacteraceae</taxon>
        <taxon>Helicobacter</taxon>
    </lineage>
</organism>
<proteinExistence type="inferred from homology"/>
<keyword evidence="3 8" id="KW-0545">Nucleotide biosynthesis</keyword>
<dbReference type="AlphaFoldDB" id="E7G570"/>
<feature type="binding site" evidence="8">
    <location>
        <begin position="14"/>
        <end position="21"/>
    </location>
    <ligand>
        <name>ATP</name>
        <dbReference type="ChEBI" id="CHEBI:30616"/>
    </ligand>
</feature>
<evidence type="ECO:0000256" key="2">
    <source>
        <dbReference type="ARBA" id="ARBA00022679"/>
    </source>
</evidence>
<name>E7G570_9HELI</name>
<evidence type="ECO:0000256" key="6">
    <source>
        <dbReference type="ARBA" id="ARBA00022840"/>
    </source>
</evidence>
<accession>E7G570</accession>
<evidence type="ECO:0000256" key="5">
    <source>
        <dbReference type="ARBA" id="ARBA00022777"/>
    </source>
</evidence>
<dbReference type="Proteomes" id="UP000054093">
    <property type="component" value="Unassembled WGS sequence"/>
</dbReference>
<evidence type="ECO:0000256" key="3">
    <source>
        <dbReference type="ARBA" id="ARBA00022727"/>
    </source>
</evidence>
<dbReference type="CDD" id="cd01672">
    <property type="entry name" value="TMPK"/>
    <property type="match status" value="1"/>
</dbReference>
<comment type="similarity">
    <text evidence="1 8">Belongs to the thymidylate kinase family.</text>
</comment>
<dbReference type="SUPFAM" id="SSF52540">
    <property type="entry name" value="P-loop containing nucleoside triphosphate hydrolases"/>
    <property type="match status" value="1"/>
</dbReference>
<evidence type="ECO:0000256" key="7">
    <source>
        <dbReference type="ARBA" id="ARBA00048743"/>
    </source>
</evidence>
<dbReference type="GO" id="GO:0006227">
    <property type="term" value="P:dUDP biosynthetic process"/>
    <property type="evidence" value="ECO:0007669"/>
    <property type="project" value="TreeGrafter"/>
</dbReference>
<dbReference type="GO" id="GO:0006235">
    <property type="term" value="P:dTTP biosynthetic process"/>
    <property type="evidence" value="ECO:0007669"/>
    <property type="project" value="UniProtKB-UniRule"/>
</dbReference>
<dbReference type="EMBL" id="ADHO01000254">
    <property type="protein sequence ID" value="EFX41476.1"/>
    <property type="molecule type" value="Genomic_DNA"/>
</dbReference>
<keyword evidence="4 8" id="KW-0547">Nucleotide-binding</keyword>
<reference evidence="10 11" key="1">
    <citation type="journal article" date="2011" name="Vet. Res.">
        <title>Genome sequence of Helicobacter suis supports its role in gastric pathology.</title>
        <authorList>
            <person name="Vermoote M."/>
            <person name="Vandekerckhove T.T."/>
            <person name="Flahou B."/>
            <person name="Pasmans F."/>
            <person name="Smet A."/>
            <person name="De Groote D."/>
            <person name="Van Criekinge W."/>
            <person name="Ducatelle R."/>
            <person name="Haesebrouck F."/>
        </authorList>
    </citation>
    <scope>NUCLEOTIDE SEQUENCE [LARGE SCALE GENOMIC DNA]</scope>
    <source>
        <strain evidence="10 11">HS5</strain>
    </source>
</reference>
<dbReference type="Pfam" id="PF02223">
    <property type="entry name" value="Thymidylate_kin"/>
    <property type="match status" value="1"/>
</dbReference>
<comment type="function">
    <text evidence="8">Phosphorylation of dTMP to form dTDP in both de novo and salvage pathways of dTTP synthesis.</text>
</comment>
<dbReference type="GO" id="GO:0005829">
    <property type="term" value="C:cytosol"/>
    <property type="evidence" value="ECO:0007669"/>
    <property type="project" value="TreeGrafter"/>
</dbReference>
<evidence type="ECO:0000313" key="11">
    <source>
        <dbReference type="Proteomes" id="UP000054093"/>
    </source>
</evidence>
<dbReference type="InterPro" id="IPR039430">
    <property type="entry name" value="Thymidylate_kin-like_dom"/>
</dbReference>
<dbReference type="PANTHER" id="PTHR10344">
    <property type="entry name" value="THYMIDYLATE KINASE"/>
    <property type="match status" value="1"/>
</dbReference>
<evidence type="ECO:0000313" key="10">
    <source>
        <dbReference type="EMBL" id="EFX41476.1"/>
    </source>
</evidence>
<dbReference type="NCBIfam" id="TIGR00041">
    <property type="entry name" value="DTMP_kinase"/>
    <property type="match status" value="1"/>
</dbReference>
<protein>
    <recommendedName>
        <fullName evidence="8">Thymidylate kinase</fullName>
        <ecNumber evidence="8">2.7.4.9</ecNumber>
    </recommendedName>
    <alternativeName>
        <fullName evidence="8">dTMP kinase</fullName>
    </alternativeName>
</protein>
<dbReference type="PANTHER" id="PTHR10344:SF4">
    <property type="entry name" value="UMP-CMP KINASE 2, MITOCHONDRIAL"/>
    <property type="match status" value="1"/>
</dbReference>
<keyword evidence="5 8" id="KW-0418">Kinase</keyword>
<gene>
    <name evidence="10" type="primary">tdk</name>
    <name evidence="8" type="synonym">tmk</name>
    <name evidence="10" type="ORF">HSUHS5_1152</name>
</gene>
<dbReference type="InterPro" id="IPR018094">
    <property type="entry name" value="Thymidylate_kinase"/>
</dbReference>
<comment type="caution">
    <text evidence="10">The sequence shown here is derived from an EMBL/GenBank/DDBJ whole genome shotgun (WGS) entry which is preliminary data.</text>
</comment>
<evidence type="ECO:0000256" key="1">
    <source>
        <dbReference type="ARBA" id="ARBA00009776"/>
    </source>
</evidence>
<evidence type="ECO:0000256" key="8">
    <source>
        <dbReference type="HAMAP-Rule" id="MF_00165"/>
    </source>
</evidence>
<evidence type="ECO:0000259" key="9">
    <source>
        <dbReference type="Pfam" id="PF02223"/>
    </source>
</evidence>
<keyword evidence="2 8" id="KW-0808">Transferase</keyword>
<keyword evidence="6 8" id="KW-0067">ATP-binding</keyword>
<comment type="catalytic activity">
    <reaction evidence="7 8">
        <text>dTMP + ATP = dTDP + ADP</text>
        <dbReference type="Rhea" id="RHEA:13517"/>
        <dbReference type="ChEBI" id="CHEBI:30616"/>
        <dbReference type="ChEBI" id="CHEBI:58369"/>
        <dbReference type="ChEBI" id="CHEBI:63528"/>
        <dbReference type="ChEBI" id="CHEBI:456216"/>
        <dbReference type="EC" id="2.7.4.9"/>
    </reaction>
</comment>